<dbReference type="SUPFAM" id="SSF58113">
    <property type="entry name" value="Apolipoprotein A-I"/>
    <property type="match status" value="1"/>
</dbReference>
<dbReference type="Proteomes" id="UP000792457">
    <property type="component" value="Unassembled WGS sequence"/>
</dbReference>
<dbReference type="EMBL" id="KZ308393">
    <property type="protein sequence ID" value="KAG8228899.1"/>
    <property type="molecule type" value="Genomic_DNA"/>
</dbReference>
<feature type="signal peptide" evidence="1">
    <location>
        <begin position="1"/>
        <end position="24"/>
    </location>
</feature>
<name>A0A8K0K7E1_LADFU</name>
<proteinExistence type="predicted"/>
<evidence type="ECO:0000256" key="1">
    <source>
        <dbReference type="SAM" id="SignalP"/>
    </source>
</evidence>
<evidence type="ECO:0000313" key="2">
    <source>
        <dbReference type="EMBL" id="KAG8228899.1"/>
    </source>
</evidence>
<protein>
    <recommendedName>
        <fullName evidence="4">Apolipophorin-III</fullName>
    </recommendedName>
</protein>
<comment type="caution">
    <text evidence="2">The sequence shown here is derived from an EMBL/GenBank/DDBJ whole genome shotgun (WGS) entry which is preliminary data.</text>
</comment>
<evidence type="ECO:0000313" key="3">
    <source>
        <dbReference type="Proteomes" id="UP000792457"/>
    </source>
</evidence>
<sequence>MAFSAKLFVVVVAALFSQELITNARSSLEKMGEELTKLTGSTPEELKSAMEAKSQELQTRAQNVIEEVKKQVETHGAELPDKTRQAFNEIVTHLNQTIDNLKSQAPGTMDEMSAVQQRFSESFKSSMETFLEETKKLAKAAGDESGDVHDHVATFARNAFNQGMEILTAMNTQFKAAVEHASSS</sequence>
<evidence type="ECO:0008006" key="4">
    <source>
        <dbReference type="Google" id="ProtNLM"/>
    </source>
</evidence>
<dbReference type="AlphaFoldDB" id="A0A8K0K7E1"/>
<dbReference type="Gene3D" id="1.20.5.1230">
    <property type="entry name" value="Apolipoprotein A-I"/>
    <property type="match status" value="1"/>
</dbReference>
<organism evidence="2 3">
    <name type="scientific">Ladona fulva</name>
    <name type="common">Scarce chaser dragonfly</name>
    <name type="synonym">Libellula fulva</name>
    <dbReference type="NCBI Taxonomy" id="123851"/>
    <lineage>
        <taxon>Eukaryota</taxon>
        <taxon>Metazoa</taxon>
        <taxon>Ecdysozoa</taxon>
        <taxon>Arthropoda</taxon>
        <taxon>Hexapoda</taxon>
        <taxon>Insecta</taxon>
        <taxon>Pterygota</taxon>
        <taxon>Palaeoptera</taxon>
        <taxon>Odonata</taxon>
        <taxon>Epiprocta</taxon>
        <taxon>Anisoptera</taxon>
        <taxon>Libelluloidea</taxon>
        <taxon>Libellulidae</taxon>
        <taxon>Ladona</taxon>
    </lineage>
</organism>
<keyword evidence="3" id="KW-1185">Reference proteome</keyword>
<reference evidence="2" key="2">
    <citation type="submission" date="2017-10" db="EMBL/GenBank/DDBJ databases">
        <title>Ladona fulva Genome sequencing and assembly.</title>
        <authorList>
            <person name="Murali S."/>
            <person name="Richards S."/>
            <person name="Bandaranaike D."/>
            <person name="Bellair M."/>
            <person name="Blankenburg K."/>
            <person name="Chao H."/>
            <person name="Dinh H."/>
            <person name="Doddapaneni H."/>
            <person name="Dugan-Rocha S."/>
            <person name="Elkadiri S."/>
            <person name="Gnanaolivu R."/>
            <person name="Hernandez B."/>
            <person name="Skinner E."/>
            <person name="Javaid M."/>
            <person name="Lee S."/>
            <person name="Li M."/>
            <person name="Ming W."/>
            <person name="Munidasa M."/>
            <person name="Muniz J."/>
            <person name="Nguyen L."/>
            <person name="Hughes D."/>
            <person name="Osuji N."/>
            <person name="Pu L.-L."/>
            <person name="Puazo M."/>
            <person name="Qu C."/>
            <person name="Quiroz J."/>
            <person name="Raj R."/>
            <person name="Weissenberger G."/>
            <person name="Xin Y."/>
            <person name="Zou X."/>
            <person name="Han Y."/>
            <person name="Worley K."/>
            <person name="Muzny D."/>
            <person name="Gibbs R."/>
        </authorList>
    </citation>
    <scope>NUCLEOTIDE SEQUENCE</scope>
    <source>
        <strain evidence="2">Sampled in the wild</strain>
    </source>
</reference>
<feature type="chain" id="PRO_5035455989" description="Apolipophorin-III" evidence="1">
    <location>
        <begin position="25"/>
        <end position="184"/>
    </location>
</feature>
<accession>A0A8K0K7E1</accession>
<keyword evidence="1" id="KW-0732">Signal</keyword>
<gene>
    <name evidence="2" type="ORF">J437_LFUL007636</name>
</gene>
<reference evidence="2" key="1">
    <citation type="submission" date="2013-04" db="EMBL/GenBank/DDBJ databases">
        <authorList>
            <person name="Qu J."/>
            <person name="Murali S.C."/>
            <person name="Bandaranaike D."/>
            <person name="Bellair M."/>
            <person name="Blankenburg K."/>
            <person name="Chao H."/>
            <person name="Dinh H."/>
            <person name="Doddapaneni H."/>
            <person name="Downs B."/>
            <person name="Dugan-Rocha S."/>
            <person name="Elkadiri S."/>
            <person name="Gnanaolivu R.D."/>
            <person name="Hernandez B."/>
            <person name="Javaid M."/>
            <person name="Jayaseelan J.C."/>
            <person name="Lee S."/>
            <person name="Li M."/>
            <person name="Ming W."/>
            <person name="Munidasa M."/>
            <person name="Muniz J."/>
            <person name="Nguyen L."/>
            <person name="Ongeri F."/>
            <person name="Osuji N."/>
            <person name="Pu L.-L."/>
            <person name="Puazo M."/>
            <person name="Qu C."/>
            <person name="Quiroz J."/>
            <person name="Raj R."/>
            <person name="Weissenberger G."/>
            <person name="Xin Y."/>
            <person name="Zou X."/>
            <person name="Han Y."/>
            <person name="Richards S."/>
            <person name="Worley K."/>
            <person name="Muzny D."/>
            <person name="Gibbs R."/>
        </authorList>
    </citation>
    <scope>NUCLEOTIDE SEQUENCE</scope>
    <source>
        <strain evidence="2">Sampled in the wild</strain>
    </source>
</reference>